<name>A0ABS2WWH6_9BACT</name>
<evidence type="ECO:0000313" key="2">
    <source>
        <dbReference type="EMBL" id="MBN2965559.1"/>
    </source>
</evidence>
<comment type="caution">
    <text evidence="2">The sequence shown here is derived from an EMBL/GenBank/DDBJ whole genome shotgun (WGS) entry which is preliminary data.</text>
</comment>
<protein>
    <submittedName>
        <fullName evidence="2">Phosphotransferase family protein</fullName>
    </submittedName>
</protein>
<evidence type="ECO:0000259" key="1">
    <source>
        <dbReference type="Pfam" id="PF01636"/>
    </source>
</evidence>
<reference evidence="2 3" key="2">
    <citation type="submission" date="2021-02" db="EMBL/GenBank/DDBJ databases">
        <title>Sulfurospirillum tamanensis sp. nov.</title>
        <authorList>
            <person name="Frolova A."/>
            <person name="Merkel A."/>
            <person name="Slobodkin A."/>
        </authorList>
    </citation>
    <scope>NUCLEOTIDE SEQUENCE [LARGE SCALE GENOMIC DNA]</scope>
    <source>
        <strain evidence="2 3">T05b</strain>
    </source>
</reference>
<sequence length="233" mass="27282">MNINLLRSYALFANETLISLTRLENQGYNNTNYLLVSTKHRYLLRVFGKSSLDRKREFEIGKKAFIKGIGQKPLLLDSANNLMVIEFAKGEHCIAPSLRQLQRLGRALRTLHGMKWHQKSYGEDKEHTPSKVRFKKLKNAKKEPVLCHHDLNPKNILFHGHSVKLIDWEYARVNDRYFDLASLIVEFGLGKKETRFFLASYVTCKEKIDFIKLECYKKVYKALCDKWFKALAR</sequence>
<organism evidence="2 3">
    <name type="scientific">Sulfurospirillum tamanense</name>
    <dbReference type="NCBI Taxonomy" id="2813362"/>
    <lineage>
        <taxon>Bacteria</taxon>
        <taxon>Pseudomonadati</taxon>
        <taxon>Campylobacterota</taxon>
        <taxon>Epsilonproteobacteria</taxon>
        <taxon>Campylobacterales</taxon>
        <taxon>Sulfurospirillaceae</taxon>
        <taxon>Sulfurospirillum</taxon>
    </lineage>
</organism>
<proteinExistence type="predicted"/>
<gene>
    <name evidence="2" type="ORF">JWV37_12275</name>
</gene>
<dbReference type="SUPFAM" id="SSF56112">
    <property type="entry name" value="Protein kinase-like (PK-like)"/>
    <property type="match status" value="1"/>
</dbReference>
<dbReference type="PANTHER" id="PTHR22603:SF66">
    <property type="entry name" value="ETHANOLAMINE KINASE"/>
    <property type="match status" value="1"/>
</dbReference>
<dbReference type="RefSeq" id="WP_205460134.1">
    <property type="nucleotide sequence ID" value="NZ_JAFHKK010000046.1"/>
</dbReference>
<reference evidence="2 3" key="3">
    <citation type="submission" date="2021-02" db="EMBL/GenBank/DDBJ databases">
        <authorList>
            <person name="Merkel A.Y."/>
        </authorList>
    </citation>
    <scope>NUCLEOTIDE SEQUENCE [LARGE SCALE GENOMIC DNA]</scope>
    <source>
        <strain evidence="2 3">T05b</strain>
    </source>
</reference>
<dbReference type="InterPro" id="IPR011009">
    <property type="entry name" value="Kinase-like_dom_sf"/>
</dbReference>
<dbReference type="Gene3D" id="3.90.1200.10">
    <property type="match status" value="1"/>
</dbReference>
<dbReference type="Proteomes" id="UP000703590">
    <property type="component" value="Unassembled WGS sequence"/>
</dbReference>
<reference evidence="3" key="1">
    <citation type="submission" date="2021-02" db="EMBL/GenBank/DDBJ databases">
        <title>Sulfurospirillum tamanensis sp. nov.</title>
        <authorList>
            <person name="Merkel A.Y."/>
        </authorList>
    </citation>
    <scope>NUCLEOTIDE SEQUENCE [LARGE SCALE GENOMIC DNA]</scope>
    <source>
        <strain evidence="3">T05b</strain>
    </source>
</reference>
<dbReference type="EMBL" id="JAFHKK010000046">
    <property type="protein sequence ID" value="MBN2965559.1"/>
    <property type="molecule type" value="Genomic_DNA"/>
</dbReference>
<keyword evidence="3" id="KW-1185">Reference proteome</keyword>
<feature type="domain" description="Aminoglycoside phosphotransferase" evidence="1">
    <location>
        <begin position="26"/>
        <end position="196"/>
    </location>
</feature>
<dbReference type="CDD" id="cd05151">
    <property type="entry name" value="ChoK-like"/>
    <property type="match status" value="1"/>
</dbReference>
<evidence type="ECO:0000313" key="3">
    <source>
        <dbReference type="Proteomes" id="UP000703590"/>
    </source>
</evidence>
<dbReference type="Gene3D" id="3.30.200.20">
    <property type="entry name" value="Phosphorylase Kinase, domain 1"/>
    <property type="match status" value="1"/>
</dbReference>
<dbReference type="InterPro" id="IPR002575">
    <property type="entry name" value="Aminoglycoside_PTrfase"/>
</dbReference>
<accession>A0ABS2WWH6</accession>
<dbReference type="PANTHER" id="PTHR22603">
    <property type="entry name" value="CHOLINE/ETHANOALAMINE KINASE"/>
    <property type="match status" value="1"/>
</dbReference>
<dbReference type="Pfam" id="PF01636">
    <property type="entry name" value="APH"/>
    <property type="match status" value="1"/>
</dbReference>